<gene>
    <name evidence="2" type="ORF">KDU71_15040</name>
</gene>
<feature type="chain" id="PRO_5038111249" evidence="1">
    <location>
        <begin position="25"/>
        <end position="737"/>
    </location>
</feature>
<accession>A0A941F4Z4</accession>
<feature type="signal peptide" evidence="1">
    <location>
        <begin position="1"/>
        <end position="24"/>
    </location>
</feature>
<reference evidence="2" key="2">
    <citation type="submission" date="2021-04" db="EMBL/GenBank/DDBJ databases">
        <authorList>
            <person name="Zhang T."/>
            <person name="Zhang Y."/>
            <person name="Lu D."/>
            <person name="Zuo D."/>
            <person name="Du Z."/>
        </authorList>
    </citation>
    <scope>NUCLEOTIDE SEQUENCE</scope>
    <source>
        <strain evidence="2">JR1</strain>
    </source>
</reference>
<dbReference type="EMBL" id="JAGTAR010000024">
    <property type="protein sequence ID" value="MBR8536886.1"/>
    <property type="molecule type" value="Genomic_DNA"/>
</dbReference>
<dbReference type="RefSeq" id="WP_212191914.1">
    <property type="nucleotide sequence ID" value="NZ_JAGTAR010000024.1"/>
</dbReference>
<dbReference type="AlphaFoldDB" id="A0A941F4Z4"/>
<dbReference type="NCBIfam" id="TIGR04183">
    <property type="entry name" value="Por_Secre_tail"/>
    <property type="match status" value="1"/>
</dbReference>
<evidence type="ECO:0000313" key="2">
    <source>
        <dbReference type="EMBL" id="MBR8536886.1"/>
    </source>
</evidence>
<organism evidence="2 3">
    <name type="scientific">Carboxylicivirga sediminis</name>
    <dbReference type="NCBI Taxonomy" id="2006564"/>
    <lineage>
        <taxon>Bacteria</taxon>
        <taxon>Pseudomonadati</taxon>
        <taxon>Bacteroidota</taxon>
        <taxon>Bacteroidia</taxon>
        <taxon>Marinilabiliales</taxon>
        <taxon>Marinilabiliaceae</taxon>
        <taxon>Carboxylicivirga</taxon>
    </lineage>
</organism>
<sequence length="737" mass="80897">MRNNYFVKKMVFLGVIWLMQTVLCEVTALDITTSQTVSGPLVYNELVTVVDNGNPNDTVIYIVGGDFTCMELTVEVNTIMVVKGDLVIGDVNQNNVDFQVYGTLVVSGSLDVRGKNSLELNIETTGVLAVGGSYDYTGKNGGATEDNAGQLFLSDPDDFTGSGNGSGDLGDLIEAGVLPPDIEDTFIDNVDETLFTTATWNGGSTQWDLDGNWTNTDTPTTGDNVLIESGNTFYPQFCAGSQYFMWNLELEAGTELIIPEGSKVTVLGDITIGAGANLIVENSNSAPTSFIVYGDVFQGDGITLADITFRWTYNSGNWWFIGHPISNALMSTSYDNILLTNGGTNDYVLYDYQDPDVLAKISKTNKDFSGESSIKGYLFKVKDDNTLLEMTGQVNNDAEYTKALQTEWQIIANPYPSYYQLPLEDAADANADFYHTTGTVYVTESTSNSDKTYSTYNTLTGITSPVNSLTNGIIAPGQAFYVKTSTAGNIKMRSANRVHAVGTQLKSATIPKETDVLRIKIENESGGVDEAVLAFRSNGNHGFSRLDSEQRFTTNSLSYVYSVVEGNKAVINVLPSIEEDWQQAIGINSKQGVHKIYLEGLETLTEEVEVILEDKDKKVFTNLDGQTVYEFSTDEGSFDERFVLHLNMPAVATDIDIADGKAYDAKVYLQNNNELVIEHDWDEPQVIVMIYGISGELVFQEYSVARKTVKPLILSTGMYVVKLIGRDRTFEQKVMIK</sequence>
<comment type="caution">
    <text evidence="2">The sequence shown here is derived from an EMBL/GenBank/DDBJ whole genome shotgun (WGS) entry which is preliminary data.</text>
</comment>
<dbReference type="InterPro" id="IPR026444">
    <property type="entry name" value="Secre_tail"/>
</dbReference>
<name>A0A941F4Z4_9BACT</name>
<dbReference type="Proteomes" id="UP000679220">
    <property type="component" value="Unassembled WGS sequence"/>
</dbReference>
<reference evidence="2" key="1">
    <citation type="journal article" date="2018" name="Int. J. Syst. Evol. Microbiol.">
        <title>Carboxylicivirga sediminis sp. nov., isolated from coastal sediment.</title>
        <authorList>
            <person name="Wang F.Q."/>
            <person name="Ren L.H."/>
            <person name="Zou R.J."/>
            <person name="Sun Y.Z."/>
            <person name="Liu X.J."/>
            <person name="Jiang F."/>
            <person name="Liu L.J."/>
        </authorList>
    </citation>
    <scope>NUCLEOTIDE SEQUENCE</scope>
    <source>
        <strain evidence="2">JR1</strain>
    </source>
</reference>
<evidence type="ECO:0000256" key="1">
    <source>
        <dbReference type="SAM" id="SignalP"/>
    </source>
</evidence>
<protein>
    <submittedName>
        <fullName evidence="2">T9SS type A sorting domain-containing protein</fullName>
    </submittedName>
</protein>
<proteinExistence type="predicted"/>
<keyword evidence="1" id="KW-0732">Signal</keyword>
<evidence type="ECO:0000313" key="3">
    <source>
        <dbReference type="Proteomes" id="UP000679220"/>
    </source>
</evidence>
<keyword evidence="3" id="KW-1185">Reference proteome</keyword>